<reference evidence="2 3" key="1">
    <citation type="submission" date="2016-07" db="EMBL/GenBank/DDBJ databases">
        <title>Draft Genome Sequence of Methylobrevis pamukkalensis PK2.</title>
        <authorList>
            <person name="Vasilenko O.V."/>
            <person name="Doronina N.V."/>
            <person name="Shmareva M.N."/>
            <person name="Tarlachkov S.V."/>
            <person name="Mustakhimov I."/>
            <person name="Trotsenko Y.A."/>
        </authorList>
    </citation>
    <scope>NUCLEOTIDE SEQUENCE [LARGE SCALE GENOMIC DNA]</scope>
    <source>
        <strain evidence="2 3">PK2</strain>
    </source>
</reference>
<feature type="transmembrane region" description="Helical" evidence="1">
    <location>
        <begin position="31"/>
        <end position="50"/>
    </location>
</feature>
<sequence length="148" mass="15747">MNRIGVPARDPGVSIRGTEIDMTGLHSLKRLILRLLAVAAVGAGLAVAFGQAGARAQTLSPYDTAYTTFKAPDGVAMRSAMQDGASVVGTIPPDATGIVLRWCRPEFNFGDWQFGGARAQRQALDARWCEVSYNGKVGNVQGRMLAPK</sequence>
<comment type="caution">
    <text evidence="2">The sequence shown here is derived from an EMBL/GenBank/DDBJ whole genome shotgun (WGS) entry which is preliminary data.</text>
</comment>
<gene>
    <name evidence="2" type="ORF">A6302_03658</name>
</gene>
<keyword evidence="1" id="KW-0472">Membrane</keyword>
<accession>A0A1E3GYB3</accession>
<keyword evidence="1" id="KW-0812">Transmembrane</keyword>
<protein>
    <submittedName>
        <fullName evidence="2">Uncharacterized protein</fullName>
    </submittedName>
</protein>
<proteinExistence type="predicted"/>
<keyword evidence="1" id="KW-1133">Transmembrane helix</keyword>
<name>A0A1E3GYB3_9HYPH</name>
<dbReference type="EMBL" id="MCRJ01000114">
    <property type="protein sequence ID" value="ODN69033.1"/>
    <property type="molecule type" value="Genomic_DNA"/>
</dbReference>
<evidence type="ECO:0000313" key="3">
    <source>
        <dbReference type="Proteomes" id="UP000094622"/>
    </source>
</evidence>
<dbReference type="Proteomes" id="UP000094622">
    <property type="component" value="Unassembled WGS sequence"/>
</dbReference>
<keyword evidence="3" id="KW-1185">Reference proteome</keyword>
<dbReference type="AlphaFoldDB" id="A0A1E3GYB3"/>
<organism evidence="2 3">
    <name type="scientific">Methylobrevis pamukkalensis</name>
    <dbReference type="NCBI Taxonomy" id="1439726"/>
    <lineage>
        <taxon>Bacteria</taxon>
        <taxon>Pseudomonadati</taxon>
        <taxon>Pseudomonadota</taxon>
        <taxon>Alphaproteobacteria</taxon>
        <taxon>Hyphomicrobiales</taxon>
        <taxon>Pleomorphomonadaceae</taxon>
        <taxon>Methylobrevis</taxon>
    </lineage>
</organism>
<evidence type="ECO:0000256" key="1">
    <source>
        <dbReference type="SAM" id="Phobius"/>
    </source>
</evidence>
<evidence type="ECO:0000313" key="2">
    <source>
        <dbReference type="EMBL" id="ODN69033.1"/>
    </source>
</evidence>